<organism evidence="1 2">
    <name type="scientific">Gossypium arboreum</name>
    <name type="common">Tree cotton</name>
    <name type="synonym">Gossypium nanking</name>
    <dbReference type="NCBI Taxonomy" id="29729"/>
    <lineage>
        <taxon>Eukaryota</taxon>
        <taxon>Viridiplantae</taxon>
        <taxon>Streptophyta</taxon>
        <taxon>Embryophyta</taxon>
        <taxon>Tracheophyta</taxon>
        <taxon>Spermatophyta</taxon>
        <taxon>Magnoliopsida</taxon>
        <taxon>eudicotyledons</taxon>
        <taxon>Gunneridae</taxon>
        <taxon>Pentapetalae</taxon>
        <taxon>rosids</taxon>
        <taxon>malvids</taxon>
        <taxon>Malvales</taxon>
        <taxon>Malvaceae</taxon>
        <taxon>Malvoideae</taxon>
        <taxon>Gossypium</taxon>
    </lineage>
</organism>
<proteinExistence type="predicted"/>
<dbReference type="InterPro" id="IPR040256">
    <property type="entry name" value="At4g02000-like"/>
</dbReference>
<evidence type="ECO:0000313" key="1">
    <source>
        <dbReference type="EMBL" id="KAK5810936.1"/>
    </source>
</evidence>
<protein>
    <recommendedName>
        <fullName evidence="3">DUF4283 domain-containing protein</fullName>
    </recommendedName>
</protein>
<accession>A0ABR0NX60</accession>
<keyword evidence="2" id="KW-1185">Reference proteome</keyword>
<reference evidence="1 2" key="1">
    <citation type="submission" date="2023-03" db="EMBL/GenBank/DDBJ databases">
        <title>WGS of Gossypium arboreum.</title>
        <authorList>
            <person name="Yu D."/>
        </authorList>
    </citation>
    <scope>NUCLEOTIDE SEQUENCE [LARGE SCALE GENOMIC DNA]</scope>
    <source>
        <tissue evidence="1">Leaf</tissue>
    </source>
</reference>
<sequence>MFGHYLPVQPWTIEFDPLKPFPSVIMAWIRFLGLSGFLYKKRILEEIGSLVEKVMKLDLKTDSGVRGQFARMAMSVDLEKLLTSQVSINSRIQRVEFEALPMICFYIGKYSHSKNSCSSFLVDRSIQREKEDLSVTMDKGTDPALVDDAFGL</sequence>
<dbReference type="PANTHER" id="PTHR31286">
    <property type="entry name" value="GLYCINE-RICH CELL WALL STRUCTURAL PROTEIN 1.8-LIKE"/>
    <property type="match status" value="1"/>
</dbReference>
<dbReference type="PANTHER" id="PTHR31286:SF173">
    <property type="entry name" value="DUF4283 DOMAIN-CONTAINING PROTEIN"/>
    <property type="match status" value="1"/>
</dbReference>
<dbReference type="Proteomes" id="UP001358586">
    <property type="component" value="Chromosome 8"/>
</dbReference>
<evidence type="ECO:0000313" key="2">
    <source>
        <dbReference type="Proteomes" id="UP001358586"/>
    </source>
</evidence>
<comment type="caution">
    <text evidence="1">The sequence shown here is derived from an EMBL/GenBank/DDBJ whole genome shotgun (WGS) entry which is preliminary data.</text>
</comment>
<evidence type="ECO:0008006" key="3">
    <source>
        <dbReference type="Google" id="ProtNLM"/>
    </source>
</evidence>
<gene>
    <name evidence="1" type="ORF">PVK06_026253</name>
</gene>
<dbReference type="EMBL" id="JARKNE010000008">
    <property type="protein sequence ID" value="KAK5810936.1"/>
    <property type="molecule type" value="Genomic_DNA"/>
</dbReference>
<name>A0ABR0NX60_GOSAR</name>